<accession>A0A1R3KIB2</accession>
<feature type="non-terminal residue" evidence="2">
    <location>
        <position position="25"/>
    </location>
</feature>
<organism evidence="2 3">
    <name type="scientific">Corchorus capsularis</name>
    <name type="common">Jute</name>
    <dbReference type="NCBI Taxonomy" id="210143"/>
    <lineage>
        <taxon>Eukaryota</taxon>
        <taxon>Viridiplantae</taxon>
        <taxon>Streptophyta</taxon>
        <taxon>Embryophyta</taxon>
        <taxon>Tracheophyta</taxon>
        <taxon>Spermatophyta</taxon>
        <taxon>Magnoliopsida</taxon>
        <taxon>eudicotyledons</taxon>
        <taxon>Gunneridae</taxon>
        <taxon>Pentapetalae</taxon>
        <taxon>rosids</taxon>
        <taxon>malvids</taxon>
        <taxon>Malvales</taxon>
        <taxon>Malvaceae</taxon>
        <taxon>Grewioideae</taxon>
        <taxon>Apeibeae</taxon>
        <taxon>Corchorus</taxon>
    </lineage>
</organism>
<feature type="region of interest" description="Disordered" evidence="1">
    <location>
        <begin position="1"/>
        <end position="25"/>
    </location>
</feature>
<name>A0A1R3KIB2_COCAP</name>
<dbReference type="EMBL" id="AWWV01004770">
    <property type="protein sequence ID" value="OMP06830.1"/>
    <property type="molecule type" value="Genomic_DNA"/>
</dbReference>
<evidence type="ECO:0000313" key="2">
    <source>
        <dbReference type="EMBL" id="OMP06830.1"/>
    </source>
</evidence>
<dbReference type="AlphaFoldDB" id="A0A1R3KIB2"/>
<dbReference type="Proteomes" id="UP000188268">
    <property type="component" value="Unassembled WGS sequence"/>
</dbReference>
<dbReference type="Gramene" id="OMP06830">
    <property type="protein sequence ID" value="OMP06830"/>
    <property type="gene ID" value="CCACVL1_01433"/>
</dbReference>
<protein>
    <submittedName>
        <fullName evidence="2">Uncharacterized protein</fullName>
    </submittedName>
</protein>
<proteinExistence type="predicted"/>
<comment type="caution">
    <text evidence="2">The sequence shown here is derived from an EMBL/GenBank/DDBJ whole genome shotgun (WGS) entry which is preliminary data.</text>
</comment>
<sequence>MGRKGKWLSSIKKAFSPDSKDKKNK</sequence>
<keyword evidence="3" id="KW-1185">Reference proteome</keyword>
<reference evidence="2 3" key="1">
    <citation type="submission" date="2013-09" db="EMBL/GenBank/DDBJ databases">
        <title>Corchorus capsularis genome sequencing.</title>
        <authorList>
            <person name="Alam M."/>
            <person name="Haque M.S."/>
            <person name="Islam M.S."/>
            <person name="Emdad E.M."/>
            <person name="Islam M.M."/>
            <person name="Ahmed B."/>
            <person name="Halim A."/>
            <person name="Hossen Q.M.M."/>
            <person name="Hossain M.Z."/>
            <person name="Ahmed R."/>
            <person name="Khan M.M."/>
            <person name="Islam R."/>
            <person name="Rashid M.M."/>
            <person name="Khan S.A."/>
            <person name="Rahman M.S."/>
            <person name="Alam M."/>
        </authorList>
    </citation>
    <scope>NUCLEOTIDE SEQUENCE [LARGE SCALE GENOMIC DNA]</scope>
    <source>
        <strain evidence="3">cv. CVL-1</strain>
        <tissue evidence="2">Whole seedling</tissue>
    </source>
</reference>
<dbReference type="OMA" id="WMAAPPQ"/>
<evidence type="ECO:0000256" key="1">
    <source>
        <dbReference type="SAM" id="MobiDB-lite"/>
    </source>
</evidence>
<gene>
    <name evidence="2" type="ORF">CCACVL1_01433</name>
</gene>
<evidence type="ECO:0000313" key="3">
    <source>
        <dbReference type="Proteomes" id="UP000188268"/>
    </source>
</evidence>